<evidence type="ECO:0000313" key="3">
    <source>
        <dbReference type="EMBL" id="OAY33950.1"/>
    </source>
</evidence>
<organism evidence="3 4">
    <name type="scientific">Manihot esculenta</name>
    <name type="common">Cassava</name>
    <name type="synonym">Jatropha manihot</name>
    <dbReference type="NCBI Taxonomy" id="3983"/>
    <lineage>
        <taxon>Eukaryota</taxon>
        <taxon>Viridiplantae</taxon>
        <taxon>Streptophyta</taxon>
        <taxon>Embryophyta</taxon>
        <taxon>Tracheophyta</taxon>
        <taxon>Spermatophyta</taxon>
        <taxon>Magnoliopsida</taxon>
        <taxon>eudicotyledons</taxon>
        <taxon>Gunneridae</taxon>
        <taxon>Pentapetalae</taxon>
        <taxon>rosids</taxon>
        <taxon>fabids</taxon>
        <taxon>Malpighiales</taxon>
        <taxon>Euphorbiaceae</taxon>
        <taxon>Crotonoideae</taxon>
        <taxon>Manihoteae</taxon>
        <taxon>Manihot</taxon>
    </lineage>
</organism>
<dbReference type="OrthoDB" id="1935530at2759"/>
<feature type="compositionally biased region" description="Polar residues" evidence="2">
    <location>
        <begin position="26"/>
        <end position="38"/>
    </location>
</feature>
<dbReference type="Gramene" id="Manes.13G138100.1.v8.1">
    <property type="protein sequence ID" value="Manes.13G138100.1.v8.1.CDS.1"/>
    <property type="gene ID" value="Manes.13G138100.v8.1"/>
</dbReference>
<comment type="caution">
    <text evidence="3">The sequence shown here is derived from an EMBL/GenBank/DDBJ whole genome shotgun (WGS) entry which is preliminary data.</text>
</comment>
<feature type="coiled-coil region" evidence="1">
    <location>
        <begin position="650"/>
        <end position="715"/>
    </location>
</feature>
<dbReference type="PANTHER" id="PTHR35120:SF2">
    <property type="entry name" value="AMINOTRANSFERASE-LIKE PLANT MOBILE DOMAIN-CONTAINING PROTEIN"/>
    <property type="match status" value="1"/>
</dbReference>
<feature type="compositionally biased region" description="Polar residues" evidence="2">
    <location>
        <begin position="67"/>
        <end position="85"/>
    </location>
</feature>
<evidence type="ECO:0000256" key="1">
    <source>
        <dbReference type="SAM" id="Coils"/>
    </source>
</evidence>
<feature type="compositionally biased region" description="Basic and acidic residues" evidence="2">
    <location>
        <begin position="340"/>
        <end position="352"/>
    </location>
</feature>
<gene>
    <name evidence="3" type="ORF">MANES_13G138100v8</name>
</gene>
<keyword evidence="4" id="KW-1185">Reference proteome</keyword>
<accession>A0A2C9URU2</accession>
<feature type="compositionally biased region" description="Acidic residues" evidence="2">
    <location>
        <begin position="400"/>
        <end position="428"/>
    </location>
</feature>
<sequence length="732" mass="83185">MSSPTNPQNQAPGSPTQDPNHDQQEDPPQSNDPQSPKTLTLEIPHGEHPNAQADDTNQDDPEDITPVSPTISDTHVSVAVPTNFTNSRRGGGGSKRNKRHRYQEKKIQKRLEILGGTLNPIPFVPVKTLDFASHEALLRRLGLWDFVHLQFDVNIRVDLIMQLIANFNPTGRHSYVNGCRIKVSRADLARALSLPTKKDKVDCAVEVEREESIGFIEEFVSTWLLLHEDTWMMTDDILSMTNAIKEGHFEKVDWAKLIWVMLEKELAASPNLGNCYYASHLQKLIKHQKSDLFREEPVKMEVDGNDDGEEEDVRMSEELPGGSELEEHNIELSLGGLDNSAKDDGVKEGKEEVGDEDTMDFEESKEDEEQGQWLKNSVDGNFLRHCTLGEIAGAECEERREEEEVGEEEEKEGEDGEEEEEEEEEEEVGYSISPKGDALEGVNSENLIAAMEAAQIPFSSGLQMGDTVSSADFLASRVGAQTIPGSSSLFSNGNGNKREIEHLENDMPHHALNGGNKRIRTDGPWDMKSSSEFEMYMEQMGHIMGKARMAYEAKEQAYQDMSMNQQILLNELQQRDNMIQHLHKAKMEEQHKRQLEVYRLERELYMMANLLEGYRKALKETHKAFAQYRSQCPLPEEPIYKDTGSGGLVLSTIELEKQRLKQEEEERQNRLLIEKKVKEFEAECIASFEAYKDGVDTLDSKLLDVEKEVKVLKERYEKRKYARMSECPPAEE</sequence>
<keyword evidence="1" id="KW-0175">Coiled coil</keyword>
<feature type="compositionally biased region" description="Acidic residues" evidence="2">
    <location>
        <begin position="303"/>
        <end position="312"/>
    </location>
</feature>
<dbReference type="Proteomes" id="UP000091857">
    <property type="component" value="Chromosome 13"/>
</dbReference>
<evidence type="ECO:0000313" key="4">
    <source>
        <dbReference type="Proteomes" id="UP000091857"/>
    </source>
</evidence>
<feature type="region of interest" description="Disordered" evidence="2">
    <location>
        <begin position="301"/>
        <end position="372"/>
    </location>
</feature>
<protein>
    <submittedName>
        <fullName evidence="3">Uncharacterized protein</fullName>
    </submittedName>
</protein>
<name>A0A2C9URU2_MANES</name>
<proteinExistence type="predicted"/>
<feature type="region of interest" description="Disordered" evidence="2">
    <location>
        <begin position="1"/>
        <end position="102"/>
    </location>
</feature>
<dbReference type="EMBL" id="CM004399">
    <property type="protein sequence ID" value="OAY33950.1"/>
    <property type="molecule type" value="Genomic_DNA"/>
</dbReference>
<dbReference type="AlphaFoldDB" id="A0A2C9URU2"/>
<feature type="compositionally biased region" description="Polar residues" evidence="2">
    <location>
        <begin position="1"/>
        <end position="18"/>
    </location>
</feature>
<feature type="region of interest" description="Disordered" evidence="2">
    <location>
        <begin position="394"/>
        <end position="439"/>
    </location>
</feature>
<evidence type="ECO:0000256" key="2">
    <source>
        <dbReference type="SAM" id="MobiDB-lite"/>
    </source>
</evidence>
<dbReference type="PANTHER" id="PTHR35120">
    <property type="entry name" value="HISTONE ACETYLTRANSFERASE KAT6B-LIKE"/>
    <property type="match status" value="1"/>
</dbReference>
<reference evidence="4" key="1">
    <citation type="journal article" date="2016" name="Nat. Biotechnol.">
        <title>Sequencing wild and cultivated cassava and related species reveals extensive interspecific hybridization and genetic diversity.</title>
        <authorList>
            <person name="Bredeson J.V."/>
            <person name="Lyons J.B."/>
            <person name="Prochnik S.E."/>
            <person name="Wu G.A."/>
            <person name="Ha C.M."/>
            <person name="Edsinger-Gonzales E."/>
            <person name="Grimwood J."/>
            <person name="Schmutz J."/>
            <person name="Rabbi I.Y."/>
            <person name="Egesi C."/>
            <person name="Nauluvula P."/>
            <person name="Lebot V."/>
            <person name="Ndunguru J."/>
            <person name="Mkamilo G."/>
            <person name="Bart R.S."/>
            <person name="Setter T.L."/>
            <person name="Gleadow R.M."/>
            <person name="Kulakow P."/>
            <person name="Ferguson M.E."/>
            <person name="Rounsley S."/>
            <person name="Rokhsar D.S."/>
        </authorList>
    </citation>
    <scope>NUCLEOTIDE SEQUENCE [LARGE SCALE GENOMIC DNA]</scope>
    <source>
        <strain evidence="4">cv. AM560-2</strain>
    </source>
</reference>
<dbReference type="STRING" id="3983.A0A2C9URU2"/>
<feature type="compositionally biased region" description="Acidic residues" evidence="2">
    <location>
        <begin position="353"/>
        <end position="370"/>
    </location>
</feature>